<sequence>MKPILQISNPRPRYPAPVIGLVSSYLMGCFSGPPLPNRNLSSSSTTAGSRPAAAAEPNPGRCGDGARAPRASGGGGAVGAQAPPPAGARGVQGVAGVHPAGALAHPPHRPRRRRPRRGPRRPPARLLRRDRPPARVPEDTDQAVRQRGRLQGRHPQALPRRGAARVAEAAHVAAAEVPARVAGGCFKGSGIYPTYRHCRMSVEPEWRHIRAASCF</sequence>
<protein>
    <submittedName>
        <fullName evidence="2">Uncharacterized protein</fullName>
    </submittedName>
</protein>
<feature type="compositionally biased region" description="Basic and acidic residues" evidence="1">
    <location>
        <begin position="127"/>
        <end position="144"/>
    </location>
</feature>
<proteinExistence type="predicted"/>
<dbReference type="AlphaFoldDB" id="A0A8T0RKU8"/>
<feature type="compositionally biased region" description="Basic residues" evidence="1">
    <location>
        <begin position="106"/>
        <end position="126"/>
    </location>
</feature>
<organism evidence="2 3">
    <name type="scientific">Panicum virgatum</name>
    <name type="common">Blackwell switchgrass</name>
    <dbReference type="NCBI Taxonomy" id="38727"/>
    <lineage>
        <taxon>Eukaryota</taxon>
        <taxon>Viridiplantae</taxon>
        <taxon>Streptophyta</taxon>
        <taxon>Embryophyta</taxon>
        <taxon>Tracheophyta</taxon>
        <taxon>Spermatophyta</taxon>
        <taxon>Magnoliopsida</taxon>
        <taxon>Liliopsida</taxon>
        <taxon>Poales</taxon>
        <taxon>Poaceae</taxon>
        <taxon>PACMAD clade</taxon>
        <taxon>Panicoideae</taxon>
        <taxon>Panicodae</taxon>
        <taxon>Paniceae</taxon>
        <taxon>Panicinae</taxon>
        <taxon>Panicum</taxon>
        <taxon>Panicum sect. Hiantes</taxon>
    </lineage>
</organism>
<accession>A0A8T0RKU8</accession>
<reference evidence="2" key="1">
    <citation type="submission" date="2020-05" db="EMBL/GenBank/DDBJ databases">
        <title>WGS assembly of Panicum virgatum.</title>
        <authorList>
            <person name="Lovell J.T."/>
            <person name="Jenkins J."/>
            <person name="Shu S."/>
            <person name="Juenger T.E."/>
            <person name="Schmutz J."/>
        </authorList>
    </citation>
    <scope>NUCLEOTIDE SEQUENCE</scope>
    <source>
        <strain evidence="2">AP13</strain>
    </source>
</reference>
<name>A0A8T0RKU8_PANVG</name>
<evidence type="ECO:0000256" key="1">
    <source>
        <dbReference type="SAM" id="MobiDB-lite"/>
    </source>
</evidence>
<comment type="caution">
    <text evidence="2">The sequence shown here is derived from an EMBL/GenBank/DDBJ whole genome shotgun (WGS) entry which is preliminary data.</text>
</comment>
<evidence type="ECO:0000313" key="3">
    <source>
        <dbReference type="Proteomes" id="UP000823388"/>
    </source>
</evidence>
<keyword evidence="3" id="KW-1185">Reference proteome</keyword>
<evidence type="ECO:0000313" key="2">
    <source>
        <dbReference type="EMBL" id="KAG2585219.1"/>
    </source>
</evidence>
<dbReference type="Proteomes" id="UP000823388">
    <property type="component" value="Chromosome 6K"/>
</dbReference>
<dbReference type="EMBL" id="CM029047">
    <property type="protein sequence ID" value="KAG2585219.1"/>
    <property type="molecule type" value="Genomic_DNA"/>
</dbReference>
<feature type="compositionally biased region" description="Low complexity" evidence="1">
    <location>
        <begin position="87"/>
        <end position="105"/>
    </location>
</feature>
<feature type="region of interest" description="Disordered" evidence="1">
    <location>
        <begin position="37"/>
        <end position="159"/>
    </location>
</feature>
<gene>
    <name evidence="2" type="ORF">PVAP13_6KG378906</name>
</gene>